<dbReference type="Pfam" id="PF00096">
    <property type="entry name" value="zf-C2H2"/>
    <property type="match status" value="2"/>
</dbReference>
<evidence type="ECO:0000313" key="14">
    <source>
        <dbReference type="EMBL" id="CRK91101.1"/>
    </source>
</evidence>
<evidence type="ECO:0000256" key="4">
    <source>
        <dbReference type="ARBA" id="ARBA00022771"/>
    </source>
</evidence>
<keyword evidence="5" id="KW-0862">Zinc</keyword>
<dbReference type="PANTHER" id="PTHR23235:SF170">
    <property type="entry name" value="FI01014P-RELATED"/>
    <property type="match status" value="1"/>
</dbReference>
<feature type="domain" description="C2H2-type" evidence="13">
    <location>
        <begin position="275"/>
        <end position="302"/>
    </location>
</feature>
<dbReference type="SUPFAM" id="SSF57667">
    <property type="entry name" value="beta-beta-alpha zinc fingers"/>
    <property type="match status" value="2"/>
</dbReference>
<feature type="region of interest" description="Disordered" evidence="12">
    <location>
        <begin position="47"/>
        <end position="71"/>
    </location>
</feature>
<keyword evidence="8" id="KW-0804">Transcription</keyword>
<keyword evidence="7" id="KW-0238">DNA-binding</keyword>
<dbReference type="PROSITE" id="PS00028">
    <property type="entry name" value="ZINC_FINGER_C2H2_1"/>
    <property type="match status" value="3"/>
</dbReference>
<keyword evidence="2" id="KW-0479">Metal-binding</keyword>
<keyword evidence="6" id="KW-0805">Transcription regulation</keyword>
<organism evidence="14 15">
    <name type="scientific">Clunio marinus</name>
    <dbReference type="NCBI Taxonomy" id="568069"/>
    <lineage>
        <taxon>Eukaryota</taxon>
        <taxon>Metazoa</taxon>
        <taxon>Ecdysozoa</taxon>
        <taxon>Arthropoda</taxon>
        <taxon>Hexapoda</taxon>
        <taxon>Insecta</taxon>
        <taxon>Pterygota</taxon>
        <taxon>Neoptera</taxon>
        <taxon>Endopterygota</taxon>
        <taxon>Diptera</taxon>
        <taxon>Nematocera</taxon>
        <taxon>Chironomoidea</taxon>
        <taxon>Chironomidae</taxon>
        <taxon>Clunio</taxon>
    </lineage>
</organism>
<evidence type="ECO:0000259" key="13">
    <source>
        <dbReference type="PROSITE" id="PS50157"/>
    </source>
</evidence>
<accession>A0A1J1HSX3</accession>
<feature type="domain" description="C2H2-type" evidence="13">
    <location>
        <begin position="215"/>
        <end position="244"/>
    </location>
</feature>
<feature type="compositionally biased region" description="Polar residues" evidence="12">
    <location>
        <begin position="346"/>
        <end position="364"/>
    </location>
</feature>
<evidence type="ECO:0000256" key="6">
    <source>
        <dbReference type="ARBA" id="ARBA00023015"/>
    </source>
</evidence>
<dbReference type="FunFam" id="3.30.160.60:FF:000624">
    <property type="entry name" value="zinc finger protein 697"/>
    <property type="match status" value="1"/>
</dbReference>
<feature type="compositionally biased region" description="Basic and acidic residues" evidence="12">
    <location>
        <begin position="327"/>
        <end position="336"/>
    </location>
</feature>
<evidence type="ECO:0000256" key="12">
    <source>
        <dbReference type="SAM" id="MobiDB-lite"/>
    </source>
</evidence>
<comment type="subcellular location">
    <subcellularLocation>
        <location evidence="1">Nucleus</location>
    </subcellularLocation>
</comment>
<dbReference type="Gene3D" id="3.30.160.60">
    <property type="entry name" value="Classic Zinc Finger"/>
    <property type="match status" value="3"/>
</dbReference>
<dbReference type="FunFam" id="3.30.160.60:FF:000014">
    <property type="entry name" value="Transcription factor Sp3"/>
    <property type="match status" value="1"/>
</dbReference>
<evidence type="ECO:0000256" key="1">
    <source>
        <dbReference type="ARBA" id="ARBA00004123"/>
    </source>
</evidence>
<dbReference type="PANTHER" id="PTHR23235">
    <property type="entry name" value="KRUEPPEL-LIKE TRANSCRIPTION FACTOR"/>
    <property type="match status" value="1"/>
</dbReference>
<dbReference type="GO" id="GO:0000981">
    <property type="term" value="F:DNA-binding transcription factor activity, RNA polymerase II-specific"/>
    <property type="evidence" value="ECO:0007669"/>
    <property type="project" value="TreeGrafter"/>
</dbReference>
<dbReference type="InterPro" id="IPR036236">
    <property type="entry name" value="Znf_C2H2_sf"/>
</dbReference>
<dbReference type="EMBL" id="CVRI01000020">
    <property type="protein sequence ID" value="CRK91101.1"/>
    <property type="molecule type" value="Genomic_DNA"/>
</dbReference>
<gene>
    <name evidence="14" type="ORF">CLUMA_CG004789</name>
</gene>
<evidence type="ECO:0000256" key="2">
    <source>
        <dbReference type="ARBA" id="ARBA00022723"/>
    </source>
</evidence>
<feature type="compositionally biased region" description="Low complexity" evidence="12">
    <location>
        <begin position="50"/>
        <end position="69"/>
    </location>
</feature>
<name>A0A1J1HSX3_9DIPT</name>
<evidence type="ECO:0000313" key="15">
    <source>
        <dbReference type="Proteomes" id="UP000183832"/>
    </source>
</evidence>
<dbReference type="OrthoDB" id="6365676at2759"/>
<dbReference type="GO" id="GO:0005634">
    <property type="term" value="C:nucleus"/>
    <property type="evidence" value="ECO:0007669"/>
    <property type="project" value="UniProtKB-SubCell"/>
</dbReference>
<dbReference type="InterPro" id="IPR013087">
    <property type="entry name" value="Znf_C2H2_type"/>
</dbReference>
<dbReference type="Proteomes" id="UP000183832">
    <property type="component" value="Unassembled WGS sequence"/>
</dbReference>
<dbReference type="PROSITE" id="PS50157">
    <property type="entry name" value="ZINC_FINGER_C2H2_2"/>
    <property type="match status" value="3"/>
</dbReference>
<feature type="region of interest" description="Disordered" evidence="12">
    <location>
        <begin position="83"/>
        <end position="103"/>
    </location>
</feature>
<proteinExistence type="inferred from homology"/>
<reference evidence="14 15" key="1">
    <citation type="submission" date="2015-04" db="EMBL/GenBank/DDBJ databases">
        <authorList>
            <person name="Syromyatnikov M.Y."/>
            <person name="Popov V.N."/>
        </authorList>
    </citation>
    <scope>NUCLEOTIDE SEQUENCE [LARGE SCALE GENOMIC DNA]</scope>
</reference>
<dbReference type="SMART" id="SM00355">
    <property type="entry name" value="ZnF_C2H2"/>
    <property type="match status" value="3"/>
</dbReference>
<dbReference type="GO" id="GO:0008270">
    <property type="term" value="F:zinc ion binding"/>
    <property type="evidence" value="ECO:0007669"/>
    <property type="project" value="UniProtKB-KW"/>
</dbReference>
<comment type="similarity">
    <text evidence="10">Belongs to the Sp1 C2H2-type zinc-finger protein family.</text>
</comment>
<keyword evidence="4 11" id="KW-0863">Zinc-finger</keyword>
<keyword evidence="9" id="KW-0539">Nucleus</keyword>
<evidence type="ECO:0000256" key="3">
    <source>
        <dbReference type="ARBA" id="ARBA00022737"/>
    </source>
</evidence>
<dbReference type="GO" id="GO:0000978">
    <property type="term" value="F:RNA polymerase II cis-regulatory region sequence-specific DNA binding"/>
    <property type="evidence" value="ECO:0007669"/>
    <property type="project" value="TreeGrafter"/>
</dbReference>
<evidence type="ECO:0000256" key="8">
    <source>
        <dbReference type="ARBA" id="ARBA00023163"/>
    </source>
</evidence>
<sequence>MASTNFVSQYNHWNNSTTQLTPLNILPYQYPKVPSVGSLGHSTIGSAGLSPTQSISSTSSQSNISSSSPDVIFTPEASATSHLPINNCSNNAPSTGTNSNNYSFHQHHHLDIASRPSSMSHAYTSYHHQYHPANNFYSNSWFQDPASPTTTGANPPLYHSQTWPPLNDAYAFKLEEYTQTQAQRRCARCTCPNCINELSGLPPVVGPDEKGKRQHLCHIPGCEKVYGKTSHLKAHLRWHTGERPFLCKWLFCGKRFTRSDELQRHFRTHTGEKRFTCVTCSKKFMRSDHLAKHTKTHENKVKKLIAKKGDKSEKQTKSFISNMPAIKQEKDDDDVKPPVFSLDIPTPSTNHTDPKLRNSSLSQGFSEDIQSIQHKSPIEEYYQSYHHPYQHHQSNMYASNYFHQNPRMYQDKNYYYGHMVDQNRGVFPSAPTVPRQHSGSLQSIDNLQSTAQNQANSFYQQPANFAIPSSSTTNDQSYLLNFNNTININTSNLLININNTTATSNNNNINNTNSNNFHHSHIN</sequence>
<feature type="domain" description="C2H2-type" evidence="13">
    <location>
        <begin position="245"/>
        <end position="274"/>
    </location>
</feature>
<evidence type="ECO:0000256" key="5">
    <source>
        <dbReference type="ARBA" id="ARBA00022833"/>
    </source>
</evidence>
<keyword evidence="3" id="KW-0677">Repeat</keyword>
<protein>
    <submittedName>
        <fullName evidence="14">CLUMA_CG004789, isoform A</fullName>
    </submittedName>
</protein>
<feature type="region of interest" description="Disordered" evidence="12">
    <location>
        <begin position="307"/>
        <end position="364"/>
    </location>
</feature>
<evidence type="ECO:0000256" key="11">
    <source>
        <dbReference type="PROSITE-ProRule" id="PRU00042"/>
    </source>
</evidence>
<dbReference type="AlphaFoldDB" id="A0A1J1HSX3"/>
<dbReference type="STRING" id="568069.A0A1J1HSX3"/>
<evidence type="ECO:0000256" key="9">
    <source>
        <dbReference type="ARBA" id="ARBA00023242"/>
    </source>
</evidence>
<dbReference type="FunFam" id="3.30.160.60:FF:000077">
    <property type="entry name" value="Sp8 transcription factor"/>
    <property type="match status" value="1"/>
</dbReference>
<evidence type="ECO:0000256" key="7">
    <source>
        <dbReference type="ARBA" id="ARBA00023125"/>
    </source>
</evidence>
<keyword evidence="15" id="KW-1185">Reference proteome</keyword>
<feature type="compositionally biased region" description="Basic and acidic residues" evidence="12">
    <location>
        <begin position="307"/>
        <end position="316"/>
    </location>
</feature>
<evidence type="ECO:0000256" key="10">
    <source>
        <dbReference type="ARBA" id="ARBA00038409"/>
    </source>
</evidence>